<dbReference type="Proteomes" id="UP000821865">
    <property type="component" value="Chromosome 7"/>
</dbReference>
<accession>A0ACB8CE89</accession>
<proteinExistence type="predicted"/>
<keyword evidence="2" id="KW-1185">Reference proteome</keyword>
<evidence type="ECO:0000313" key="2">
    <source>
        <dbReference type="Proteomes" id="UP000821865"/>
    </source>
</evidence>
<sequence>MESLTEERAAKAANEAQTDATTEQGIYHVVDGLYVTKIFTEKNLRSAFSYKPLDEDLFIVSYPKCGTTWLQFIVQGIYTDGAAGLPSSEERRKTMTFLEVSGVEGAMSIQRPGIIKTHLPFHLLPYSAKAKYIYVTRNPYDCCVSFYHHMKCRPRYGFQDGTFDQFLDMFVRGTVDFGDYFDHLLSWYEHRDDPNVLFLTYEDLKNDTSGWILRIADFLGKEKYGNKMREQPSVLDDVVEMTSFENMKCLNEEFNRQKKLAALPDETFTEANRSIWKALGDSAKNLSSENHMRMGIVGDWKNHFSPEQITRMKKRIALKTRGSDVMNLWKDTDIP</sequence>
<name>A0ACB8CE89_DERSI</name>
<organism evidence="1 2">
    <name type="scientific">Dermacentor silvarum</name>
    <name type="common">Tick</name>
    <dbReference type="NCBI Taxonomy" id="543639"/>
    <lineage>
        <taxon>Eukaryota</taxon>
        <taxon>Metazoa</taxon>
        <taxon>Ecdysozoa</taxon>
        <taxon>Arthropoda</taxon>
        <taxon>Chelicerata</taxon>
        <taxon>Arachnida</taxon>
        <taxon>Acari</taxon>
        <taxon>Parasitiformes</taxon>
        <taxon>Ixodida</taxon>
        <taxon>Ixodoidea</taxon>
        <taxon>Ixodidae</taxon>
        <taxon>Rhipicephalinae</taxon>
        <taxon>Dermacentor</taxon>
    </lineage>
</organism>
<comment type="caution">
    <text evidence="1">The sequence shown here is derived from an EMBL/GenBank/DDBJ whole genome shotgun (WGS) entry which is preliminary data.</text>
</comment>
<gene>
    <name evidence="1" type="ORF">HPB49_009179</name>
</gene>
<dbReference type="EMBL" id="CM023476">
    <property type="protein sequence ID" value="KAH7941002.1"/>
    <property type="molecule type" value="Genomic_DNA"/>
</dbReference>
<protein>
    <submittedName>
        <fullName evidence="1">Uncharacterized protein</fullName>
    </submittedName>
</protein>
<reference evidence="1" key="1">
    <citation type="submission" date="2020-05" db="EMBL/GenBank/DDBJ databases">
        <title>Large-scale comparative analyses of tick genomes elucidate their genetic diversity and vector capacities.</title>
        <authorList>
            <person name="Jia N."/>
            <person name="Wang J."/>
            <person name="Shi W."/>
            <person name="Du L."/>
            <person name="Sun Y."/>
            <person name="Zhan W."/>
            <person name="Jiang J."/>
            <person name="Wang Q."/>
            <person name="Zhang B."/>
            <person name="Ji P."/>
            <person name="Sakyi L.B."/>
            <person name="Cui X."/>
            <person name="Yuan T."/>
            <person name="Jiang B."/>
            <person name="Yang W."/>
            <person name="Lam T.T.-Y."/>
            <person name="Chang Q."/>
            <person name="Ding S."/>
            <person name="Wang X."/>
            <person name="Zhu J."/>
            <person name="Ruan X."/>
            <person name="Zhao L."/>
            <person name="Wei J."/>
            <person name="Que T."/>
            <person name="Du C."/>
            <person name="Cheng J."/>
            <person name="Dai P."/>
            <person name="Han X."/>
            <person name="Huang E."/>
            <person name="Gao Y."/>
            <person name="Liu J."/>
            <person name="Shao H."/>
            <person name="Ye R."/>
            <person name="Li L."/>
            <person name="Wei W."/>
            <person name="Wang X."/>
            <person name="Wang C."/>
            <person name="Yang T."/>
            <person name="Huo Q."/>
            <person name="Li W."/>
            <person name="Guo W."/>
            <person name="Chen H."/>
            <person name="Zhou L."/>
            <person name="Ni X."/>
            <person name="Tian J."/>
            <person name="Zhou Y."/>
            <person name="Sheng Y."/>
            <person name="Liu T."/>
            <person name="Pan Y."/>
            <person name="Xia L."/>
            <person name="Li J."/>
            <person name="Zhao F."/>
            <person name="Cao W."/>
        </authorList>
    </citation>
    <scope>NUCLEOTIDE SEQUENCE</scope>
    <source>
        <strain evidence="1">Dsil-2018</strain>
    </source>
</reference>
<evidence type="ECO:0000313" key="1">
    <source>
        <dbReference type="EMBL" id="KAH7941002.1"/>
    </source>
</evidence>